<dbReference type="AlphaFoldDB" id="A0A1H4YX21"/>
<dbReference type="Proteomes" id="UP000198609">
    <property type="component" value="Unassembled WGS sequence"/>
</dbReference>
<dbReference type="EMBL" id="FNST01000002">
    <property type="protein sequence ID" value="SED22135.1"/>
    <property type="molecule type" value="Genomic_DNA"/>
</dbReference>
<name>A0A1H4YX21_STRMJ</name>
<proteinExistence type="predicted"/>
<evidence type="ECO:0000259" key="1">
    <source>
        <dbReference type="Pfam" id="PF12680"/>
    </source>
</evidence>
<dbReference type="Pfam" id="PF12680">
    <property type="entry name" value="SnoaL_2"/>
    <property type="match status" value="1"/>
</dbReference>
<dbReference type="Gene3D" id="3.10.450.50">
    <property type="match status" value="1"/>
</dbReference>
<evidence type="ECO:0000313" key="2">
    <source>
        <dbReference type="EMBL" id="SED22135.1"/>
    </source>
</evidence>
<sequence length="119" mass="12850">MVAAMTRTPEQIFHDHGQALGSGDLDEISANYAEDAVFVTPSGVLRGRDGVKQGIGTLLGDLPDAAWDLKPQFADDVLFLEWSAATAHARVEDGVDTFVFRDGLIQAQTVRYTLVTEDG</sequence>
<dbReference type="SUPFAM" id="SSF54427">
    <property type="entry name" value="NTF2-like"/>
    <property type="match status" value="1"/>
</dbReference>
<accession>A0A1H4YX21</accession>
<organism evidence="2 3">
    <name type="scientific">Streptomyces melanosporofaciens</name>
    <dbReference type="NCBI Taxonomy" id="67327"/>
    <lineage>
        <taxon>Bacteria</taxon>
        <taxon>Bacillati</taxon>
        <taxon>Actinomycetota</taxon>
        <taxon>Actinomycetes</taxon>
        <taxon>Kitasatosporales</taxon>
        <taxon>Streptomycetaceae</taxon>
        <taxon>Streptomyces</taxon>
        <taxon>Streptomyces violaceusniger group</taxon>
    </lineage>
</organism>
<dbReference type="InterPro" id="IPR032710">
    <property type="entry name" value="NTF2-like_dom_sf"/>
</dbReference>
<protein>
    <submittedName>
        <fullName evidence="2">SnoaL-like domain-containing protein</fullName>
    </submittedName>
</protein>
<evidence type="ECO:0000313" key="3">
    <source>
        <dbReference type="Proteomes" id="UP000198609"/>
    </source>
</evidence>
<keyword evidence="3" id="KW-1185">Reference proteome</keyword>
<feature type="domain" description="SnoaL-like" evidence="1">
    <location>
        <begin position="18"/>
        <end position="106"/>
    </location>
</feature>
<reference evidence="3" key="1">
    <citation type="submission" date="2016-10" db="EMBL/GenBank/DDBJ databases">
        <authorList>
            <person name="Varghese N."/>
            <person name="Submissions S."/>
        </authorList>
    </citation>
    <scope>NUCLEOTIDE SEQUENCE [LARGE SCALE GENOMIC DNA]</scope>
    <source>
        <strain evidence="3">DSM 40318</strain>
    </source>
</reference>
<dbReference type="InterPro" id="IPR037401">
    <property type="entry name" value="SnoaL-like"/>
</dbReference>
<gene>
    <name evidence="2" type="ORF">SAMN04490356_7492</name>
</gene>